<feature type="compositionally biased region" description="Basic residues" evidence="1">
    <location>
        <begin position="400"/>
        <end position="411"/>
    </location>
</feature>
<evidence type="ECO:0000313" key="5">
    <source>
        <dbReference type="Proteomes" id="UP000654075"/>
    </source>
</evidence>
<feature type="transmembrane region" description="Helical" evidence="2">
    <location>
        <begin position="662"/>
        <end position="680"/>
    </location>
</feature>
<dbReference type="Pfam" id="PF09743">
    <property type="entry name" value="E3_UFM1_ligase"/>
    <property type="match status" value="1"/>
</dbReference>
<protein>
    <recommendedName>
        <fullName evidence="3">E3 UFM1-protein ligase 1-like N-terminal domain-containing protein</fullName>
    </recommendedName>
</protein>
<reference evidence="4" key="1">
    <citation type="submission" date="2021-02" db="EMBL/GenBank/DDBJ databases">
        <authorList>
            <person name="Dougan E. K."/>
            <person name="Rhodes N."/>
            <person name="Thang M."/>
            <person name="Chan C."/>
        </authorList>
    </citation>
    <scope>NUCLEOTIDE SEQUENCE</scope>
</reference>
<gene>
    <name evidence="4" type="ORF">PGLA1383_LOCUS34932</name>
</gene>
<comment type="caution">
    <text evidence="4">The sequence shown here is derived from an EMBL/GenBank/DDBJ whole genome shotgun (WGS) entry which is preliminary data.</text>
</comment>
<feature type="compositionally biased region" description="Low complexity" evidence="1">
    <location>
        <begin position="375"/>
        <end position="384"/>
    </location>
</feature>
<keyword evidence="2" id="KW-0812">Transmembrane</keyword>
<dbReference type="Proteomes" id="UP000654075">
    <property type="component" value="Unassembled WGS sequence"/>
</dbReference>
<dbReference type="EMBL" id="CAJNNV010026115">
    <property type="protein sequence ID" value="CAE8617269.1"/>
    <property type="molecule type" value="Genomic_DNA"/>
</dbReference>
<dbReference type="InterPro" id="IPR018611">
    <property type="entry name" value="Ufl1"/>
</dbReference>
<evidence type="ECO:0000259" key="3">
    <source>
        <dbReference type="Pfam" id="PF09743"/>
    </source>
</evidence>
<name>A0A813FYP5_POLGL</name>
<dbReference type="OrthoDB" id="443268at2759"/>
<dbReference type="GO" id="GO:0032434">
    <property type="term" value="P:regulation of proteasomal ubiquitin-dependent protein catabolic process"/>
    <property type="evidence" value="ECO:0007669"/>
    <property type="project" value="TreeGrafter"/>
</dbReference>
<proteinExistence type="predicted"/>
<dbReference type="InterPro" id="IPR056579">
    <property type="entry name" value="Ufl1_N"/>
</dbReference>
<dbReference type="PANTHER" id="PTHR31057">
    <property type="entry name" value="E3 UFM1-PROTEIN LIGASE 1"/>
    <property type="match status" value="1"/>
</dbReference>
<evidence type="ECO:0000256" key="2">
    <source>
        <dbReference type="SAM" id="Phobius"/>
    </source>
</evidence>
<dbReference type="GO" id="GO:0061666">
    <property type="term" value="F:UFM1 ligase activity"/>
    <property type="evidence" value="ECO:0007669"/>
    <property type="project" value="InterPro"/>
</dbReference>
<dbReference type="Pfam" id="PF25870">
    <property type="entry name" value="WHD_UFL1_5th"/>
    <property type="match status" value="1"/>
</dbReference>
<accession>A0A813FYP5</accession>
<dbReference type="GO" id="GO:0034976">
    <property type="term" value="P:response to endoplasmic reticulum stress"/>
    <property type="evidence" value="ECO:0007669"/>
    <property type="project" value="TreeGrafter"/>
</dbReference>
<dbReference type="OMA" id="FPKDFWA"/>
<feature type="region of interest" description="Disordered" evidence="1">
    <location>
        <begin position="598"/>
        <end position="627"/>
    </location>
</feature>
<evidence type="ECO:0000256" key="1">
    <source>
        <dbReference type="SAM" id="MobiDB-lite"/>
    </source>
</evidence>
<sequence>MEAIRELQRQLQDAQKVSNVKKISERNCIDLVQKLIATDQVKLFHTTTGKEYLTPEQLDIEIREVLDTAGGRLNVTELPNELGVGIEHCEVRVEQMRKRDSSLCKIHSELLSQQYLQAVAQEIEENLEEAGSVAVSDLASRWNLPAEYIRNSVFVLVGSSGASPNVVKQNTIHTGAHAARVEARTLGALRGCTQPVNLSQLALRHSLDADMVAAAAQKLVKEDAVQGKIQGTTFTPKAYTEAQAGRVDSFFDANGYLTVATAKSANVELKDWVKSRKAAGYSLGSTFLAAHLVDPVIAAISEAVSSDSWVDVLPLLPPALAATDSRDLLQQLANQKKLPNNSVLVDRVVVSAAFLKAAAHSLEAETKAAAERAVATNAKPSAASKGKKAADMDDDGGGKKNTKRAAKGKKKRGDDDDDWDDENAGGAAGGCAGGSADSGVSNQAILDVLDATAPELPFEALDEICSQVQPLLSAMVDEALTKLRSSLQTKQKAQFEHAEKLVQERYEVLVLGLRALDCLKLQDSPLYQHLTKEVLAEPLHALLALSSRLRSATGSSLQVTAANRKQSLDKLLALEGAAKVESLSRLVASLAAKGKEGKDSKEVKDSKDGKEGKEGKEKKGKKGEAAKAEEEAEAADVSDFYHAAAGDSHIFCRKVDKKREKAGLLFMLLWLLLLLYLRLLL</sequence>
<keyword evidence="2" id="KW-1133">Transmembrane helix</keyword>
<evidence type="ECO:0000313" key="4">
    <source>
        <dbReference type="EMBL" id="CAE8617269.1"/>
    </source>
</evidence>
<feature type="domain" description="E3 UFM1-protein ligase 1-like N-terminal" evidence="3">
    <location>
        <begin position="4"/>
        <end position="268"/>
    </location>
</feature>
<dbReference type="AlphaFoldDB" id="A0A813FYP5"/>
<feature type="region of interest" description="Disordered" evidence="1">
    <location>
        <begin position="375"/>
        <end position="436"/>
    </location>
</feature>
<dbReference type="GO" id="GO:1990592">
    <property type="term" value="P:protein K69-linked ufmylation"/>
    <property type="evidence" value="ECO:0007669"/>
    <property type="project" value="TreeGrafter"/>
</dbReference>
<dbReference type="PANTHER" id="PTHR31057:SF0">
    <property type="entry name" value="E3 UFM1-PROTEIN LIGASE 1"/>
    <property type="match status" value="1"/>
</dbReference>
<dbReference type="GO" id="GO:0005789">
    <property type="term" value="C:endoplasmic reticulum membrane"/>
    <property type="evidence" value="ECO:0007669"/>
    <property type="project" value="TreeGrafter"/>
</dbReference>
<keyword evidence="5" id="KW-1185">Reference proteome</keyword>
<keyword evidence="2" id="KW-0472">Membrane</keyword>
<organism evidence="4 5">
    <name type="scientific">Polarella glacialis</name>
    <name type="common">Dinoflagellate</name>
    <dbReference type="NCBI Taxonomy" id="89957"/>
    <lineage>
        <taxon>Eukaryota</taxon>
        <taxon>Sar</taxon>
        <taxon>Alveolata</taxon>
        <taxon>Dinophyceae</taxon>
        <taxon>Suessiales</taxon>
        <taxon>Suessiaceae</taxon>
        <taxon>Polarella</taxon>
    </lineage>
</organism>